<proteinExistence type="predicted"/>
<feature type="region of interest" description="Disordered" evidence="1">
    <location>
        <begin position="35"/>
        <end position="108"/>
    </location>
</feature>
<reference evidence="2" key="2">
    <citation type="submission" date="2023-02" db="EMBL/GenBank/DDBJ databases">
        <authorList>
            <consortium name="DOE Joint Genome Institute"/>
            <person name="Mondo S.J."/>
            <person name="Chang Y."/>
            <person name="Wang Y."/>
            <person name="Ahrendt S."/>
            <person name="Andreopoulos W."/>
            <person name="Barry K."/>
            <person name="Beard J."/>
            <person name="Benny G.L."/>
            <person name="Blankenship S."/>
            <person name="Bonito G."/>
            <person name="Cuomo C."/>
            <person name="Desiro A."/>
            <person name="Gervers K.A."/>
            <person name="Hundley H."/>
            <person name="Kuo A."/>
            <person name="LaButti K."/>
            <person name="Lang B.F."/>
            <person name="Lipzen A."/>
            <person name="O'Donnell K."/>
            <person name="Pangilinan J."/>
            <person name="Reynolds N."/>
            <person name="Sandor L."/>
            <person name="Smith M.W."/>
            <person name="Tsang A."/>
            <person name="Grigoriev I.V."/>
            <person name="Stajich J.E."/>
            <person name="Spatafora J.W."/>
        </authorList>
    </citation>
    <scope>NUCLEOTIDE SEQUENCE</scope>
    <source>
        <strain evidence="2">RSA 2281</strain>
    </source>
</reference>
<gene>
    <name evidence="2" type="ORF">BDA99DRAFT_562538</name>
</gene>
<protein>
    <submittedName>
        <fullName evidence="2">Uncharacterized protein</fullName>
    </submittedName>
</protein>
<dbReference type="EMBL" id="JAIXMP010000023">
    <property type="protein sequence ID" value="KAI9255278.1"/>
    <property type="molecule type" value="Genomic_DNA"/>
</dbReference>
<dbReference type="AlphaFoldDB" id="A0AAD5JUU7"/>
<comment type="caution">
    <text evidence="2">The sequence shown here is derived from an EMBL/GenBank/DDBJ whole genome shotgun (WGS) entry which is preliminary data.</text>
</comment>
<reference evidence="2" key="1">
    <citation type="journal article" date="2022" name="IScience">
        <title>Evolution of zygomycete secretomes and the origins of terrestrial fungal ecologies.</title>
        <authorList>
            <person name="Chang Y."/>
            <person name="Wang Y."/>
            <person name="Mondo S."/>
            <person name="Ahrendt S."/>
            <person name="Andreopoulos W."/>
            <person name="Barry K."/>
            <person name="Beard J."/>
            <person name="Benny G.L."/>
            <person name="Blankenship S."/>
            <person name="Bonito G."/>
            <person name="Cuomo C."/>
            <person name="Desiro A."/>
            <person name="Gervers K.A."/>
            <person name="Hundley H."/>
            <person name="Kuo A."/>
            <person name="LaButti K."/>
            <person name="Lang B.F."/>
            <person name="Lipzen A."/>
            <person name="O'Donnell K."/>
            <person name="Pangilinan J."/>
            <person name="Reynolds N."/>
            <person name="Sandor L."/>
            <person name="Smith M.E."/>
            <person name="Tsang A."/>
            <person name="Grigoriev I.V."/>
            <person name="Stajich J.E."/>
            <person name="Spatafora J.W."/>
        </authorList>
    </citation>
    <scope>NUCLEOTIDE SEQUENCE</scope>
    <source>
        <strain evidence="2">RSA 2281</strain>
    </source>
</reference>
<feature type="compositionally biased region" description="Polar residues" evidence="1">
    <location>
        <begin position="266"/>
        <end position="276"/>
    </location>
</feature>
<keyword evidence="3" id="KW-1185">Reference proteome</keyword>
<sequence length="343" mass="38613">MPKTSSKKQKTYVYNHNPQTDVEEIKGRYDKLGRLYNTKTKRNSASLEPTTNDEGGSGSSAIAKRSRLENSSFSEVNNSEDVDDPSDDYEYVGNIIMDPPNDNSESRNYQENINVSRANDSNRNKKTYQQRQEEVEKGWSDELSGMASALISSYREDGGPNLKETFPYIGGKCKEKNYETLIHHHLFPSSPSKPIIAFHISLLEFYECLNVEGQLPILAFANACADMNRFEPFESMAEPPMYMNTEPNIEAVQLQSQTQQHYQSPEPHSQISLPSSESATFNTTELVSALLKPENEVSFLIPLVSAREKHNAGRIPIADTVKETVGYPRIDNRLATESIKSLL</sequence>
<feature type="compositionally biased region" description="Acidic residues" evidence="1">
    <location>
        <begin position="78"/>
        <end position="90"/>
    </location>
</feature>
<evidence type="ECO:0000313" key="3">
    <source>
        <dbReference type="Proteomes" id="UP001209540"/>
    </source>
</evidence>
<evidence type="ECO:0000313" key="2">
    <source>
        <dbReference type="EMBL" id="KAI9255278.1"/>
    </source>
</evidence>
<evidence type="ECO:0000256" key="1">
    <source>
        <dbReference type="SAM" id="MobiDB-lite"/>
    </source>
</evidence>
<accession>A0AAD5JUU7</accession>
<organism evidence="2 3">
    <name type="scientific">Phascolomyces articulosus</name>
    <dbReference type="NCBI Taxonomy" id="60185"/>
    <lineage>
        <taxon>Eukaryota</taxon>
        <taxon>Fungi</taxon>
        <taxon>Fungi incertae sedis</taxon>
        <taxon>Mucoromycota</taxon>
        <taxon>Mucoromycotina</taxon>
        <taxon>Mucoromycetes</taxon>
        <taxon>Mucorales</taxon>
        <taxon>Lichtheimiaceae</taxon>
        <taxon>Phascolomyces</taxon>
    </lineage>
</organism>
<dbReference type="Proteomes" id="UP001209540">
    <property type="component" value="Unassembled WGS sequence"/>
</dbReference>
<feature type="region of interest" description="Disordered" evidence="1">
    <location>
        <begin position="255"/>
        <end position="276"/>
    </location>
</feature>
<feature type="compositionally biased region" description="Polar residues" evidence="1">
    <location>
        <begin position="43"/>
        <end position="54"/>
    </location>
</feature>
<name>A0AAD5JUU7_9FUNG</name>